<feature type="transmembrane region" description="Helical" evidence="10">
    <location>
        <begin position="41"/>
        <end position="60"/>
    </location>
</feature>
<keyword evidence="8" id="KW-0675">Receptor</keyword>
<feature type="transmembrane region" description="Helical" evidence="10">
    <location>
        <begin position="66"/>
        <end position="84"/>
    </location>
</feature>
<protein>
    <submittedName>
        <fullName evidence="11">Uncharacterized protein</fullName>
    </submittedName>
</protein>
<sequence length="339" mass="39759">MVELHLKEGLLNITKLIFFTMHLITFKTPITAKYKIIRRTISPLIIFINIIFILNQLVATSKANELLNFFIGMLTIAAVTNVFCKLVTVSYFEEDIEELFYWIENFYLDYSATLLAEFKSKYLARTLPYLKLYIKMCIVFVCGFFIYAIISYTINDILVMRVPYASKGATVFMQQAIHFGYIFFYGIPILCFTSTGLIFIGILRLFNECIEKFENTDVPENESVLLLYKLHLEIHEKFVIYEKIFSYCLFFDMTLHGGAMIIVLLIIHLFPGLYVFYYSFSVMCFQVFIYCGFGQFILSETEGIQINLYLTKWYEKPLNTQKTLLLMMTMASRPFWLES</sequence>
<evidence type="ECO:0000313" key="12">
    <source>
        <dbReference type="Proteomes" id="UP000092461"/>
    </source>
</evidence>
<evidence type="ECO:0000313" key="11">
    <source>
        <dbReference type="EnsemblMetazoa" id="LLOJ010949-PA"/>
    </source>
</evidence>
<feature type="transmembrane region" description="Helical" evidence="10">
    <location>
        <begin position="132"/>
        <end position="154"/>
    </location>
</feature>
<keyword evidence="6 10" id="KW-1133">Transmembrane helix</keyword>
<feature type="transmembrane region" description="Helical" evidence="10">
    <location>
        <begin position="182"/>
        <end position="206"/>
    </location>
</feature>
<organism evidence="11 12">
    <name type="scientific">Lutzomyia longipalpis</name>
    <name type="common">Sand fly</name>
    <dbReference type="NCBI Taxonomy" id="7200"/>
    <lineage>
        <taxon>Eukaryota</taxon>
        <taxon>Metazoa</taxon>
        <taxon>Ecdysozoa</taxon>
        <taxon>Arthropoda</taxon>
        <taxon>Hexapoda</taxon>
        <taxon>Insecta</taxon>
        <taxon>Pterygota</taxon>
        <taxon>Neoptera</taxon>
        <taxon>Endopterygota</taxon>
        <taxon>Diptera</taxon>
        <taxon>Nematocera</taxon>
        <taxon>Psychodoidea</taxon>
        <taxon>Psychodidae</taxon>
        <taxon>Lutzomyia</taxon>
        <taxon>Lutzomyia</taxon>
    </lineage>
</organism>
<keyword evidence="2" id="KW-1003">Cell membrane</keyword>
<evidence type="ECO:0000256" key="1">
    <source>
        <dbReference type="ARBA" id="ARBA00004651"/>
    </source>
</evidence>
<evidence type="ECO:0000256" key="10">
    <source>
        <dbReference type="SAM" id="Phobius"/>
    </source>
</evidence>
<dbReference type="GO" id="GO:0005886">
    <property type="term" value="C:plasma membrane"/>
    <property type="evidence" value="ECO:0007669"/>
    <property type="project" value="UniProtKB-SubCell"/>
</dbReference>
<accession>A0A3F2ZDH5</accession>
<dbReference type="GO" id="GO:0005549">
    <property type="term" value="F:odorant binding"/>
    <property type="evidence" value="ECO:0007669"/>
    <property type="project" value="InterPro"/>
</dbReference>
<evidence type="ECO:0000256" key="6">
    <source>
        <dbReference type="ARBA" id="ARBA00022989"/>
    </source>
</evidence>
<evidence type="ECO:0000256" key="3">
    <source>
        <dbReference type="ARBA" id="ARBA00022606"/>
    </source>
</evidence>
<dbReference type="GO" id="GO:0004984">
    <property type="term" value="F:olfactory receptor activity"/>
    <property type="evidence" value="ECO:0007669"/>
    <property type="project" value="InterPro"/>
</dbReference>
<dbReference type="AlphaFoldDB" id="A0A3F2ZDH5"/>
<dbReference type="VEuPathDB" id="VectorBase:LLONM1_005785"/>
<feature type="transmembrane region" description="Helical" evidence="10">
    <location>
        <begin position="276"/>
        <end position="298"/>
    </location>
</feature>
<dbReference type="PANTHER" id="PTHR21137:SF35">
    <property type="entry name" value="ODORANT RECEPTOR 19A-RELATED"/>
    <property type="match status" value="1"/>
</dbReference>
<keyword evidence="7 10" id="KW-0472">Membrane</keyword>
<keyword evidence="5" id="KW-0552">Olfaction</keyword>
<dbReference type="VEuPathDB" id="VectorBase:LLOJ010949"/>
<keyword evidence="12" id="KW-1185">Reference proteome</keyword>
<reference evidence="11" key="1">
    <citation type="submission" date="2020-05" db="UniProtKB">
        <authorList>
            <consortium name="EnsemblMetazoa"/>
        </authorList>
    </citation>
    <scope>IDENTIFICATION</scope>
    <source>
        <strain evidence="11">Jacobina</strain>
    </source>
</reference>
<feature type="transmembrane region" description="Helical" evidence="10">
    <location>
        <begin position="244"/>
        <end position="270"/>
    </location>
</feature>
<evidence type="ECO:0000256" key="9">
    <source>
        <dbReference type="ARBA" id="ARBA00023224"/>
    </source>
</evidence>
<evidence type="ECO:0000256" key="2">
    <source>
        <dbReference type="ARBA" id="ARBA00022475"/>
    </source>
</evidence>
<dbReference type="Pfam" id="PF02949">
    <property type="entry name" value="7tm_6"/>
    <property type="match status" value="1"/>
</dbReference>
<keyword evidence="3" id="KW-0716">Sensory transduction</keyword>
<keyword evidence="9" id="KW-0807">Transducer</keyword>
<evidence type="ECO:0000256" key="4">
    <source>
        <dbReference type="ARBA" id="ARBA00022692"/>
    </source>
</evidence>
<dbReference type="GO" id="GO:0007165">
    <property type="term" value="P:signal transduction"/>
    <property type="evidence" value="ECO:0007669"/>
    <property type="project" value="UniProtKB-KW"/>
</dbReference>
<evidence type="ECO:0000256" key="8">
    <source>
        <dbReference type="ARBA" id="ARBA00023170"/>
    </source>
</evidence>
<evidence type="ECO:0000256" key="5">
    <source>
        <dbReference type="ARBA" id="ARBA00022725"/>
    </source>
</evidence>
<dbReference type="EMBL" id="AJWK01006974">
    <property type="status" value="NOT_ANNOTATED_CDS"/>
    <property type="molecule type" value="Genomic_DNA"/>
</dbReference>
<comment type="subcellular location">
    <subcellularLocation>
        <location evidence="1">Cell membrane</location>
        <topology evidence="1">Multi-pass membrane protein</topology>
    </subcellularLocation>
</comment>
<dbReference type="Proteomes" id="UP000092461">
    <property type="component" value="Unassembled WGS sequence"/>
</dbReference>
<keyword evidence="4 10" id="KW-0812">Transmembrane</keyword>
<proteinExistence type="predicted"/>
<dbReference type="InterPro" id="IPR004117">
    <property type="entry name" value="7tm6_olfct_rcpt"/>
</dbReference>
<dbReference type="EnsemblMetazoa" id="LLOJ010949-RA">
    <property type="protein sequence ID" value="LLOJ010949-PA"/>
    <property type="gene ID" value="LLOJ010949"/>
</dbReference>
<name>A0A3F2ZDH5_LUTLO</name>
<evidence type="ECO:0000256" key="7">
    <source>
        <dbReference type="ARBA" id="ARBA00023136"/>
    </source>
</evidence>
<dbReference type="PANTHER" id="PTHR21137">
    <property type="entry name" value="ODORANT RECEPTOR"/>
    <property type="match status" value="1"/>
</dbReference>